<evidence type="ECO:0000259" key="8">
    <source>
        <dbReference type="Pfam" id="PF01948"/>
    </source>
</evidence>
<dbReference type="GO" id="GO:0009347">
    <property type="term" value="C:aspartate carbamoyltransferase complex"/>
    <property type="evidence" value="ECO:0007669"/>
    <property type="project" value="InterPro"/>
</dbReference>
<evidence type="ECO:0000259" key="9">
    <source>
        <dbReference type="Pfam" id="PF02748"/>
    </source>
</evidence>
<feature type="binding site" evidence="7">
    <location>
        <position position="143"/>
    </location>
    <ligand>
        <name>Zn(2+)</name>
        <dbReference type="ChEBI" id="CHEBI:29105"/>
    </ligand>
</feature>
<evidence type="ECO:0000256" key="6">
    <source>
        <dbReference type="ARBA" id="ARBA00022975"/>
    </source>
</evidence>
<evidence type="ECO:0000256" key="2">
    <source>
        <dbReference type="ARBA" id="ARBA00010498"/>
    </source>
</evidence>
<feature type="domain" description="Aspartate carbamoyltransferase regulatory subunit C-terminal" evidence="9">
    <location>
        <begin position="104"/>
        <end position="152"/>
    </location>
</feature>
<dbReference type="GO" id="GO:0006221">
    <property type="term" value="P:pyrimidine nucleotide biosynthetic process"/>
    <property type="evidence" value="ECO:0007669"/>
    <property type="project" value="UniProtKB-UniRule"/>
</dbReference>
<dbReference type="InterPro" id="IPR020545">
    <property type="entry name" value="Asp_carbamoyltransf_reg_N"/>
</dbReference>
<dbReference type="Pfam" id="PF02748">
    <property type="entry name" value="PyrI_C"/>
    <property type="match status" value="1"/>
</dbReference>
<comment type="cofactor">
    <cofactor evidence="7">
        <name>Zn(2+)</name>
        <dbReference type="ChEBI" id="CHEBI:29105"/>
    </cofactor>
    <text evidence="7">Binds 1 zinc ion per subunit.</text>
</comment>
<feature type="domain" description="Aspartate carbamoyltransferase regulatory subunit N-terminal" evidence="8">
    <location>
        <begin position="8"/>
        <end position="98"/>
    </location>
</feature>
<comment type="caution">
    <text evidence="10">The sequence shown here is derived from an EMBL/GenBank/DDBJ whole genome shotgun (WGS) entry which is preliminary data.</text>
</comment>
<comment type="function">
    <text evidence="1 7">Involved in allosteric regulation of aspartate carbamoyltransferase.</text>
</comment>
<dbReference type="InterPro" id="IPR036792">
    <property type="entry name" value="Asp_carbatrfase_reg_C_sf"/>
</dbReference>
<protein>
    <recommendedName>
        <fullName evidence="3 7">Aspartate carbamoyltransferase regulatory chain</fullName>
    </recommendedName>
</protein>
<sequence length="160" mass="17429">MSEESTLVVSKIRDGTVIDHIPAGKALDIINVLGIAGKEGLRIAILMNVESKKLGKKDIIKVEGRRLSPEDVSAIALIAPTATINIIEDFAVVEKYKVAVPNVVVSVLACPNPTCISNKKGEVLKTRFRLVSREPLKLQCEYCGTIILGDEVVKLVIRKR</sequence>
<evidence type="ECO:0000313" key="10">
    <source>
        <dbReference type="EMBL" id="HGI87292.1"/>
    </source>
</evidence>
<dbReference type="HAMAP" id="MF_00002">
    <property type="entry name" value="Asp_carb_tr_reg"/>
    <property type="match status" value="1"/>
</dbReference>
<feature type="binding site" evidence="7">
    <location>
        <position position="140"/>
    </location>
    <ligand>
        <name>Zn(2+)</name>
        <dbReference type="ChEBI" id="CHEBI:29105"/>
    </ligand>
</feature>
<name>A0A7C4BD52_9CREN</name>
<evidence type="ECO:0000256" key="3">
    <source>
        <dbReference type="ARBA" id="ARBA00021764"/>
    </source>
</evidence>
<dbReference type="PANTHER" id="PTHR35805">
    <property type="entry name" value="ASPARTATE CARBAMOYLTRANSFERASE REGULATORY CHAIN"/>
    <property type="match status" value="1"/>
</dbReference>
<feature type="binding site" evidence="7">
    <location>
        <position position="110"/>
    </location>
    <ligand>
        <name>Zn(2+)</name>
        <dbReference type="ChEBI" id="CHEBI:29105"/>
    </ligand>
</feature>
<dbReference type="AlphaFoldDB" id="A0A7C4BD52"/>
<reference evidence="10" key="1">
    <citation type="journal article" date="2020" name="mSystems">
        <title>Genome- and Community-Level Interaction Insights into Carbon Utilization and Element Cycling Functions of Hydrothermarchaeota in Hydrothermal Sediment.</title>
        <authorList>
            <person name="Zhou Z."/>
            <person name="Liu Y."/>
            <person name="Xu W."/>
            <person name="Pan J."/>
            <person name="Luo Z.H."/>
            <person name="Li M."/>
        </authorList>
    </citation>
    <scope>NUCLEOTIDE SEQUENCE [LARGE SCALE GENOMIC DNA]</scope>
    <source>
        <strain evidence="10">SpSt-732</strain>
    </source>
</reference>
<dbReference type="Pfam" id="PF01948">
    <property type="entry name" value="PyrI"/>
    <property type="match status" value="1"/>
</dbReference>
<dbReference type="NCBIfam" id="TIGR00240">
    <property type="entry name" value="ATCase_reg"/>
    <property type="match status" value="1"/>
</dbReference>
<keyword evidence="4 7" id="KW-0479">Metal-binding</keyword>
<dbReference type="Gene3D" id="3.30.70.140">
    <property type="entry name" value="Aspartate carbamoyltransferase regulatory subunit, N-terminal domain"/>
    <property type="match status" value="1"/>
</dbReference>
<evidence type="ECO:0000256" key="4">
    <source>
        <dbReference type="ARBA" id="ARBA00022723"/>
    </source>
</evidence>
<dbReference type="GO" id="GO:0006207">
    <property type="term" value="P:'de novo' pyrimidine nucleobase biosynthetic process"/>
    <property type="evidence" value="ECO:0007669"/>
    <property type="project" value="InterPro"/>
</dbReference>
<gene>
    <name evidence="7" type="primary">pyrI</name>
    <name evidence="10" type="ORF">ENV14_02695</name>
</gene>
<evidence type="ECO:0000256" key="1">
    <source>
        <dbReference type="ARBA" id="ARBA00002565"/>
    </source>
</evidence>
<dbReference type="Gene3D" id="2.30.30.20">
    <property type="entry name" value="Aspartate carbamoyltransferase regulatory subunit, C-terminal domain"/>
    <property type="match status" value="1"/>
</dbReference>
<dbReference type="SUPFAM" id="SSF57825">
    <property type="entry name" value="Aspartate carbamoyltransferase, Regulatory-chain, C-terminal domain"/>
    <property type="match status" value="1"/>
</dbReference>
<dbReference type="SUPFAM" id="SSF54893">
    <property type="entry name" value="Aspartate carbamoyltransferase, Regulatory-chain, N-terminal domain"/>
    <property type="match status" value="1"/>
</dbReference>
<evidence type="ECO:0000256" key="7">
    <source>
        <dbReference type="HAMAP-Rule" id="MF_00002"/>
    </source>
</evidence>
<dbReference type="GO" id="GO:0016740">
    <property type="term" value="F:transferase activity"/>
    <property type="evidence" value="ECO:0007669"/>
    <property type="project" value="UniProtKB-KW"/>
</dbReference>
<dbReference type="EMBL" id="DTFF01000022">
    <property type="protein sequence ID" value="HGI87292.1"/>
    <property type="molecule type" value="Genomic_DNA"/>
</dbReference>
<proteinExistence type="inferred from homology"/>
<keyword evidence="5 7" id="KW-0862">Zinc</keyword>
<dbReference type="GO" id="GO:0046872">
    <property type="term" value="F:metal ion binding"/>
    <property type="evidence" value="ECO:0007669"/>
    <property type="project" value="UniProtKB-KW"/>
</dbReference>
<dbReference type="InterPro" id="IPR002801">
    <property type="entry name" value="Asp_carbamoylTrfase_reg"/>
</dbReference>
<comment type="subunit">
    <text evidence="7">Contains catalytic and regulatory chains.</text>
</comment>
<dbReference type="InterPro" id="IPR020542">
    <property type="entry name" value="Asp_carbamoyltrfase_reg_C"/>
</dbReference>
<comment type="similarity">
    <text evidence="2 7">Belongs to the PyrI family.</text>
</comment>
<evidence type="ECO:0000256" key="5">
    <source>
        <dbReference type="ARBA" id="ARBA00022833"/>
    </source>
</evidence>
<dbReference type="PANTHER" id="PTHR35805:SF1">
    <property type="entry name" value="ASPARTATE CARBAMOYLTRANSFERASE REGULATORY CHAIN"/>
    <property type="match status" value="1"/>
</dbReference>
<organism evidence="10">
    <name type="scientific">Ignisphaera aggregans</name>
    <dbReference type="NCBI Taxonomy" id="334771"/>
    <lineage>
        <taxon>Archaea</taxon>
        <taxon>Thermoproteota</taxon>
        <taxon>Thermoprotei</taxon>
        <taxon>Desulfurococcales</taxon>
        <taxon>Desulfurococcaceae</taxon>
        <taxon>Ignisphaera</taxon>
    </lineage>
</organism>
<accession>A0A7C4BD52</accession>
<feature type="binding site" evidence="7">
    <location>
        <position position="115"/>
    </location>
    <ligand>
        <name>Zn(2+)</name>
        <dbReference type="ChEBI" id="CHEBI:29105"/>
    </ligand>
</feature>
<dbReference type="InterPro" id="IPR036793">
    <property type="entry name" value="Asp_carbatrfase_reg_N_sf"/>
</dbReference>
<keyword evidence="6 7" id="KW-0665">Pyrimidine biosynthesis</keyword>
<keyword evidence="10" id="KW-0808">Transferase</keyword>